<dbReference type="Proteomes" id="UP001159363">
    <property type="component" value="Chromosome 3"/>
</dbReference>
<organism evidence="1 2">
    <name type="scientific">Dryococelus australis</name>
    <dbReference type="NCBI Taxonomy" id="614101"/>
    <lineage>
        <taxon>Eukaryota</taxon>
        <taxon>Metazoa</taxon>
        <taxon>Ecdysozoa</taxon>
        <taxon>Arthropoda</taxon>
        <taxon>Hexapoda</taxon>
        <taxon>Insecta</taxon>
        <taxon>Pterygota</taxon>
        <taxon>Neoptera</taxon>
        <taxon>Polyneoptera</taxon>
        <taxon>Phasmatodea</taxon>
        <taxon>Verophasmatodea</taxon>
        <taxon>Anareolatae</taxon>
        <taxon>Phasmatidae</taxon>
        <taxon>Eurycanthinae</taxon>
        <taxon>Dryococelus</taxon>
    </lineage>
</organism>
<gene>
    <name evidence="1" type="ORF">PR048_007761</name>
</gene>
<sequence>MMLSSVHAAIQDTEDECVQPGAGSAIIVVRALRASQDCDSDCFELHSLKVVGSVNSHTTYVPEAQDPRVQWKEVLKIEHKMQFNIRKTNVLLEPYGKRDKIKHVRIVNLHCTAGNRGLYLDFYIDDFNSVSLLGLPGCVELSFVQGVNSISKQTKCQDSINSH</sequence>
<name>A0ABQ9HV63_9NEOP</name>
<comment type="caution">
    <text evidence="1">The sequence shown here is derived from an EMBL/GenBank/DDBJ whole genome shotgun (WGS) entry which is preliminary data.</text>
</comment>
<protein>
    <recommendedName>
        <fullName evidence="3">C2 domain-containing protein</fullName>
    </recommendedName>
</protein>
<evidence type="ECO:0000313" key="1">
    <source>
        <dbReference type="EMBL" id="KAJ8888274.1"/>
    </source>
</evidence>
<keyword evidence="2" id="KW-1185">Reference proteome</keyword>
<accession>A0ABQ9HV63</accession>
<dbReference type="EMBL" id="JARBHB010000003">
    <property type="protein sequence ID" value="KAJ8888274.1"/>
    <property type="molecule type" value="Genomic_DNA"/>
</dbReference>
<evidence type="ECO:0000313" key="2">
    <source>
        <dbReference type="Proteomes" id="UP001159363"/>
    </source>
</evidence>
<proteinExistence type="predicted"/>
<evidence type="ECO:0008006" key="3">
    <source>
        <dbReference type="Google" id="ProtNLM"/>
    </source>
</evidence>
<reference evidence="1 2" key="1">
    <citation type="submission" date="2023-02" db="EMBL/GenBank/DDBJ databases">
        <title>LHISI_Scaffold_Assembly.</title>
        <authorList>
            <person name="Stuart O.P."/>
            <person name="Cleave R."/>
            <person name="Magrath M.J.L."/>
            <person name="Mikheyev A.S."/>
        </authorList>
    </citation>
    <scope>NUCLEOTIDE SEQUENCE [LARGE SCALE GENOMIC DNA]</scope>
    <source>
        <strain evidence="1">Daus_M_001</strain>
        <tissue evidence="1">Leg muscle</tissue>
    </source>
</reference>